<sequence>MAMKLERGRISGGVWEAVLTGVEAAPPVEVRHGGQVVEGVTASPAPGQPGAFVIRVPIPTRALNDGVQTFLVLSGAATLGSFTLIAGVVPEADIRAELDLLRAELDLLKRAFQRHARETG</sequence>
<feature type="coiled-coil region" evidence="1">
    <location>
        <begin position="91"/>
        <end position="118"/>
    </location>
</feature>
<evidence type="ECO:0000313" key="3">
    <source>
        <dbReference type="Proteomes" id="UP001515660"/>
    </source>
</evidence>
<protein>
    <submittedName>
        <fullName evidence="2">Uncharacterized protein</fullName>
    </submittedName>
</protein>
<dbReference type="Proteomes" id="UP001515660">
    <property type="component" value="Unassembled WGS sequence"/>
</dbReference>
<name>A0ABX0G5A0_9RHOB</name>
<proteinExistence type="predicted"/>
<keyword evidence="3" id="KW-1185">Reference proteome</keyword>
<evidence type="ECO:0000313" key="2">
    <source>
        <dbReference type="EMBL" id="NHB76376.1"/>
    </source>
</evidence>
<accession>A0ABX0G5A0</accession>
<comment type="caution">
    <text evidence="2">The sequence shown here is derived from an EMBL/GenBank/DDBJ whole genome shotgun (WGS) entry which is preliminary data.</text>
</comment>
<organism evidence="2 3">
    <name type="scientific">Rhodobacter calidifons</name>
    <dbReference type="NCBI Taxonomy" id="2715277"/>
    <lineage>
        <taxon>Bacteria</taxon>
        <taxon>Pseudomonadati</taxon>
        <taxon>Pseudomonadota</taxon>
        <taxon>Alphaproteobacteria</taxon>
        <taxon>Rhodobacterales</taxon>
        <taxon>Rhodobacter group</taxon>
        <taxon>Rhodobacter</taxon>
    </lineage>
</organism>
<reference evidence="2 3" key="1">
    <citation type="journal article" date="2022" name="Microorganisms">
        <title>Genome Sequence and Characterization of a Xanthorhodopsin-Containing, Aerobic Anoxygenic Phototrophic Rhodobacter Species, Isolated from Mesophilic Conditions at Yellowstone National Park.</title>
        <authorList>
            <person name="Kyndt J.A."/>
            <person name="Robertson S."/>
            <person name="Shoffstall I.B."/>
            <person name="Ramaley R.F."/>
            <person name="Meyer T.E."/>
        </authorList>
    </citation>
    <scope>NUCLEOTIDE SEQUENCE [LARGE SCALE GENOMIC DNA]</scope>
    <source>
        <strain evidence="2 3">M37P</strain>
    </source>
</reference>
<evidence type="ECO:0000256" key="1">
    <source>
        <dbReference type="SAM" id="Coils"/>
    </source>
</evidence>
<dbReference type="EMBL" id="JAANHS010000003">
    <property type="protein sequence ID" value="NHB76376.1"/>
    <property type="molecule type" value="Genomic_DNA"/>
</dbReference>
<gene>
    <name evidence="2" type="ORF">G8O29_06415</name>
</gene>
<keyword evidence="1" id="KW-0175">Coiled coil</keyword>
<dbReference type="RefSeq" id="WP_166402401.1">
    <property type="nucleotide sequence ID" value="NZ_JAANHS010000003.1"/>
</dbReference>